<dbReference type="Proteomes" id="UP000823619">
    <property type="component" value="Unassembled WGS sequence"/>
</dbReference>
<evidence type="ECO:0000256" key="4">
    <source>
        <dbReference type="ARBA" id="ARBA00022729"/>
    </source>
</evidence>
<dbReference type="PANTHER" id="PTHR38469:SF1">
    <property type="entry name" value="PERIPLASMIC PEPTIDASE SUBFAMILY S1B"/>
    <property type="match status" value="1"/>
</dbReference>
<keyword evidence="2 7" id="KW-0031">Aminopeptidase</keyword>
<accession>A0A9D9HB76</accession>
<name>A0A9D9HB76_9BACT</name>
<evidence type="ECO:0000256" key="5">
    <source>
        <dbReference type="ARBA" id="ARBA00022801"/>
    </source>
</evidence>
<dbReference type="SUPFAM" id="SSF50494">
    <property type="entry name" value="Trypsin-like serine proteases"/>
    <property type="match status" value="1"/>
</dbReference>
<dbReference type="GO" id="GO:0006508">
    <property type="term" value="P:proteolysis"/>
    <property type="evidence" value="ECO:0007669"/>
    <property type="project" value="UniProtKB-KW"/>
</dbReference>
<comment type="function">
    <text evidence="7">Catalyzes the removal of dipeptides from the N-terminus of oligopeptides.</text>
</comment>
<sequence length="756" mass="85607">MKYLYLIVFLMFSFSLRADEGMWMINAINEALEKKMQERGLALSAEEIYNAEAEGASLSDAVVSLDFGCTGSMISRQGLLITNHHCAYSDVHSISTPDHNFLEDGFWAMKSSEERNIPGKKAWFLKKVIDVTDEVNAMLAEAEAEGRHLGFRKLSWELEKKYKAATGYEASLASMWAGSQYWLSLYEVYSDVRLVAAPPVSFAAFGGDIDNWEWPQHKCDFALYRIYTAPDGSPADYSPENVPLVPSAVLDISLDGYRPGDFTMVIGYPGSTDRYSSSYKVRFKENATLPVATGIRGAQMEIIDRWMNADPAVRLKYSDYYFSLSNVQELNDGERACYRRFNVAEEKSAIERTLQAWIDAEPGRRAMWGGLLDSLDRKYEAVAGMERNIAVYRETLVRGTRLARANYRLGLLKNEVLKGRGVTPRRVIDSLPPSSDEINCCRMFRFKGIDYAAVKNLLLKEYDGLDLRVERDLFRYAVEKYYTSFDSTLWGPYQKELYSRYSGNDSCGYDALCSAVWDNSFLTDTARLHSFISEDHTLDEYLADPFFRFMQDVRIADLNRLAARMEGHPSIVSLNREYTHALWQMRRDNGEMQYPDANSTMRITYGIVGPLEPSDGIVCSWRSTTAGILEKYDPSTYEFNLKDRQRALLEVADWGRWFSSDDVSGIRSDHIGSGPSPMCVNFLTDNDITGGNSGSPVLDSEGRLIGLAFDGNKESLAGTSWYSDGYNKCVCVDIRYILWTLDSYAGLSRIIAELQF</sequence>
<evidence type="ECO:0000313" key="9">
    <source>
        <dbReference type="Proteomes" id="UP000823619"/>
    </source>
</evidence>
<proteinExistence type="inferred from homology"/>
<evidence type="ECO:0000256" key="6">
    <source>
        <dbReference type="ARBA" id="ARBA00022825"/>
    </source>
</evidence>
<gene>
    <name evidence="8" type="ORF">IAC23_02815</name>
</gene>
<evidence type="ECO:0000256" key="1">
    <source>
        <dbReference type="ARBA" id="ARBA00010491"/>
    </source>
</evidence>
<reference evidence="8" key="1">
    <citation type="submission" date="2020-10" db="EMBL/GenBank/DDBJ databases">
        <authorList>
            <person name="Gilroy R."/>
        </authorList>
    </citation>
    <scope>NUCLEOTIDE SEQUENCE</scope>
    <source>
        <strain evidence="8">D5-748</strain>
    </source>
</reference>
<dbReference type="EMBL" id="JADIMO010000032">
    <property type="protein sequence ID" value="MBO8444614.1"/>
    <property type="molecule type" value="Genomic_DNA"/>
</dbReference>
<keyword evidence="5 7" id="KW-0378">Hydrolase</keyword>
<comment type="similarity">
    <text evidence="1 7">Belongs to the peptidase S46 family.</text>
</comment>
<dbReference type="Gene3D" id="2.40.10.10">
    <property type="entry name" value="Trypsin-like serine proteases"/>
    <property type="match status" value="1"/>
</dbReference>
<dbReference type="InterPro" id="IPR019500">
    <property type="entry name" value="Pep_S46"/>
</dbReference>
<dbReference type="EC" id="3.4.14.-" evidence="7"/>
<keyword evidence="3 7" id="KW-0645">Protease</keyword>
<dbReference type="GO" id="GO:0043171">
    <property type="term" value="P:peptide catabolic process"/>
    <property type="evidence" value="ECO:0007669"/>
    <property type="project" value="UniProtKB-UniRule"/>
</dbReference>
<evidence type="ECO:0000256" key="2">
    <source>
        <dbReference type="ARBA" id="ARBA00022438"/>
    </source>
</evidence>
<organism evidence="8 9">
    <name type="scientific">Candidatus Cryptobacteroides merdavium</name>
    <dbReference type="NCBI Taxonomy" id="2840769"/>
    <lineage>
        <taxon>Bacteria</taxon>
        <taxon>Pseudomonadati</taxon>
        <taxon>Bacteroidota</taxon>
        <taxon>Bacteroidia</taxon>
        <taxon>Bacteroidales</taxon>
        <taxon>Candidatus Cryptobacteroides</taxon>
    </lineage>
</organism>
<dbReference type="PANTHER" id="PTHR38469">
    <property type="entry name" value="PERIPLASMIC PEPTIDASE SUBFAMILY S1B"/>
    <property type="match status" value="1"/>
</dbReference>
<evidence type="ECO:0000313" key="8">
    <source>
        <dbReference type="EMBL" id="MBO8444614.1"/>
    </source>
</evidence>
<dbReference type="GO" id="GO:0070009">
    <property type="term" value="F:serine-type aminopeptidase activity"/>
    <property type="evidence" value="ECO:0007669"/>
    <property type="project" value="UniProtKB-UniRule"/>
</dbReference>
<protein>
    <recommendedName>
        <fullName evidence="7">Dipeptidyl-peptidase</fullName>
        <ecNumber evidence="7">3.4.14.-</ecNumber>
    </recommendedName>
</protein>
<reference evidence="8" key="2">
    <citation type="journal article" date="2021" name="PeerJ">
        <title>Extensive microbial diversity within the chicken gut microbiome revealed by metagenomics and culture.</title>
        <authorList>
            <person name="Gilroy R."/>
            <person name="Ravi A."/>
            <person name="Getino M."/>
            <person name="Pursley I."/>
            <person name="Horton D.L."/>
            <person name="Alikhan N.F."/>
            <person name="Baker D."/>
            <person name="Gharbi K."/>
            <person name="Hall N."/>
            <person name="Watson M."/>
            <person name="Adriaenssens E.M."/>
            <person name="Foster-Nyarko E."/>
            <person name="Jarju S."/>
            <person name="Secka A."/>
            <person name="Antonio M."/>
            <person name="Oren A."/>
            <person name="Chaudhuri R.R."/>
            <person name="La Ragione R."/>
            <person name="Hildebrand F."/>
            <person name="Pallen M.J."/>
        </authorList>
    </citation>
    <scope>NUCLEOTIDE SEQUENCE</scope>
    <source>
        <strain evidence="8">D5-748</strain>
    </source>
</reference>
<dbReference type="Pfam" id="PF10459">
    <property type="entry name" value="Peptidase_S46"/>
    <property type="match status" value="2"/>
</dbReference>
<dbReference type="InterPro" id="IPR009003">
    <property type="entry name" value="Peptidase_S1_PA"/>
</dbReference>
<dbReference type="AlphaFoldDB" id="A0A9D9HB76"/>
<dbReference type="InterPro" id="IPR043504">
    <property type="entry name" value="Peptidase_S1_PA_chymotrypsin"/>
</dbReference>
<comment type="caution">
    <text evidence="8">The sequence shown here is derived from an EMBL/GenBank/DDBJ whole genome shotgun (WGS) entry which is preliminary data.</text>
</comment>
<keyword evidence="4" id="KW-0732">Signal</keyword>
<evidence type="ECO:0000256" key="7">
    <source>
        <dbReference type="RuleBase" id="RU366067"/>
    </source>
</evidence>
<evidence type="ECO:0000256" key="3">
    <source>
        <dbReference type="ARBA" id="ARBA00022670"/>
    </source>
</evidence>
<keyword evidence="6 7" id="KW-0720">Serine protease</keyword>
<dbReference type="GO" id="GO:0008239">
    <property type="term" value="F:dipeptidyl-peptidase activity"/>
    <property type="evidence" value="ECO:0007669"/>
    <property type="project" value="UniProtKB-UniRule"/>
</dbReference>